<keyword evidence="1" id="KW-0175">Coiled coil</keyword>
<evidence type="ECO:0000313" key="6">
    <source>
        <dbReference type="Proteomes" id="UP001265746"/>
    </source>
</evidence>
<dbReference type="SUPFAM" id="SSF55874">
    <property type="entry name" value="ATPase domain of HSP90 chaperone/DNA topoisomerase II/histidine kinase"/>
    <property type="match status" value="1"/>
</dbReference>
<dbReference type="Gene3D" id="3.30.565.10">
    <property type="entry name" value="Histidine kinase-like ATPase, C-terminal domain"/>
    <property type="match status" value="1"/>
</dbReference>
<dbReference type="InterPro" id="IPR022155">
    <property type="entry name" value="DUF3684"/>
</dbReference>
<evidence type="ECO:0000259" key="4">
    <source>
        <dbReference type="Pfam" id="PF25794"/>
    </source>
</evidence>
<feature type="region of interest" description="Disordered" evidence="2">
    <location>
        <begin position="2019"/>
        <end position="2039"/>
    </location>
</feature>
<sequence>MDLSGSRGGVNFSWDEVANSAHRENYLGHSLKAPVGRWQQGRDLGWYAKADASDANANETEEEAKARRRREEIQKIKEAEEDAMAVALGLPPPRCLDRGAPTIKLRLEDSKLRRKRRRARQVVGDDQKVEMRGEGKDATANIGTGAVTAAEAAAEKDIGSIEGGTKTTMPNHPHAMTVGVTGARVAVVGTRTIADDTDTTTTVLRGAEVVAGNIGGRPGTDTVKELLTDGEASALNIGGVTDEHRTPGSPDASGRACCAALERPAQQAQPVVAAMDYSKLRATALTAGEDEEAVTVDTRALIDKVLARYSGEWTTLRELIQNAADAQATTVSITYETLPSTTTPLPATTDRSELLKHTLTHHTLRRLVVKNNGQPFTKTDWGRLKRIAEGNPDETKIGAFGVGFYSVFADCEDPFVSSGNEAIAFYWKGNALFTRKLVLPPEQCTQDTAFVLDYRNTTTPVPNLLSISQFLATSLTFVALQNIEFWVDDYKVLSLQKKTAPSVNVPIPRDLETRTRDGLMKLAVVDRTSTQIDASFMGAIGWKPVAATNASNESSGTSDIPTIRSFFSRLASSAAQANRSKAAKEEAAVQQALSEDIIAESTSSIFLQVTTGSIQTKVSASFAAELERATKKPPPKTTKLAILTSSYDETLASENSSSSGPAAKAADVFASVLPNKKPGGRIFIGFPTTQTTGAGMHISAPSVIPTVEREAIDLNARWVRSWNIEMLRVAGIMTRLAFANEMSDLELKLRRVTDARSKGSQPTKDEVAKLIPEALHILRTYTFQDSTPSANVGQIIEESFWFAFQKASIEVFSSRGVLPSTKVRVGSDELAKFVNGIPVILDKMKDATFMRKLEDFGLIQRISPDDIREELEAKALDKDQLVHFIAWASKKAASGELDAGSRARLFDVTVATIGDGDSGEIIALSSVKNYLSSNKIPPSLPIPPTTIPFAFTNHLAEPQLQALGWERLEIVPWLRFLIETASGRSEDENVTKSSKFAVSVLTVLSKNWDNLGLSSKNTIVTLLQGITVMPTKMGMKKPTESFFQSVKLFDDLPTIEGCHTLKEKFLSALGVRRTLDLDTIFSRLLNPSGETAHKPWSHMELIKYLASVTDDIPADDKKKLKNSQLCPAEAGPPGMESTQGTKELYKLSDLFEPKSDLRALGLPLLQWPGPPGSFRASSKEGRFLYSLGLRPYPAVPELVEMMASTDQSLRDKARSYFIANHQINGYVAFNIANTNKAILPLQGNAKQLVPPSACYTNESASVLGFNILARDLHQHAIKFGVPRDPPIENCVYRLTTTPPQNRDSAITFFEYFATRISDLGEGSLAKLRGAPIVPVSRKGRSSGEKAQSQNITLVSPQSVYLGSSTTYGEIFDFVDFGRTANAFLLKCGAKLEPTKHEIATFACSEPVRLWTTVQTSEKYLDVLRSLANDLSTLKRDKDLYRKMKTEKWLLAFKDIPSSKSKGSEDDEYSEPMRHAQLAAPGEIVISDDFYSFRLFKEHLLSAPEDDALEAFYLALGSPTISSLVQEDARVGRSMPSQDGAEWLRKHILERTKLFLHEYRNIRRDAIKHDAKWLDKNLHVEVVQSVQLRRTLRGQAQSHTEKRSAMAMRTSTGHKLYISADQGKPDMYQVGQAVCSLILTRHNQQSYFFFEPFLKLGLLDLRARGYNVDRILRAKAEEARMAEEERRKALEAEEQKIKEREADWARQNKAASEAESKRPRTPAEPSSKMPGSFGSDSPEDQPALPPPPANQQDRRSKGFFSNFTRKFGLDRDETAEEQLDKLLTNPEREVKPAPPGPQAQGPGDSGRVTNPAVVQNNLLQAIRSTRPHDSSSVFNPPQTQEVKEQATYCDSKPAQNIVFAAQAPRGMKVYLHRELSMDQMSFLTTNRDAISTFESLLREVADVYGVSPTAMQIHFDEEGPCIAFNLNGSIFCNLRYFKQLHYEKMKASGPAGAATKAEAGIWWFVVVAHELAHNLVGPHDANHSYYTESFIQEYFTKMMSRAVSWTQVSDRGSQREIPVTINGAQAEPQVAPPPPYSQMN</sequence>
<comment type="caution">
    <text evidence="5">The sequence shown here is derived from an EMBL/GenBank/DDBJ whole genome shotgun (WGS) entry which is preliminary data.</text>
</comment>
<dbReference type="EMBL" id="JAUJFL010000005">
    <property type="protein sequence ID" value="KAK2602416.1"/>
    <property type="molecule type" value="Genomic_DNA"/>
</dbReference>
<keyword evidence="6" id="KW-1185">Reference proteome</keyword>
<dbReference type="InterPro" id="IPR058210">
    <property type="entry name" value="SACS/Nov_dom"/>
</dbReference>
<dbReference type="NCBIfam" id="NF047352">
    <property type="entry name" value="P_loop_sacsin"/>
    <property type="match status" value="1"/>
</dbReference>
<feature type="compositionally biased region" description="Pro residues" evidence="2">
    <location>
        <begin position="2029"/>
        <end position="2039"/>
    </location>
</feature>
<proteinExistence type="predicted"/>
<feature type="domain" description="Multiple myeloma tumor-associated protein 2-like N-terminal" evidence="3">
    <location>
        <begin position="5"/>
        <end position="89"/>
    </location>
</feature>
<name>A0AAD9S9Y8_PHOAM</name>
<organism evidence="5 6">
    <name type="scientific">Phomopsis amygdali</name>
    <name type="common">Fusicoccum amygdali</name>
    <dbReference type="NCBI Taxonomy" id="1214568"/>
    <lineage>
        <taxon>Eukaryota</taxon>
        <taxon>Fungi</taxon>
        <taxon>Dikarya</taxon>
        <taxon>Ascomycota</taxon>
        <taxon>Pezizomycotina</taxon>
        <taxon>Sordariomycetes</taxon>
        <taxon>Sordariomycetidae</taxon>
        <taxon>Diaporthales</taxon>
        <taxon>Diaporthaceae</taxon>
        <taxon>Diaporthe</taxon>
    </lineage>
</organism>
<accession>A0AAD9S9Y8</accession>
<dbReference type="PANTHER" id="PTHR47839">
    <property type="entry name" value="DOMAIN PROTEIN, PUTATIVE (AFU_ORTHOLOGUE AFUA_6G04830)-RELATED"/>
    <property type="match status" value="1"/>
</dbReference>
<dbReference type="Pfam" id="PF12449">
    <property type="entry name" value="DUF3684"/>
    <property type="match status" value="1"/>
</dbReference>
<protein>
    <recommendedName>
        <fullName evidence="7">Multiple myeloma tumor-associated protein 2-like N-terminal domain-containing protein</fullName>
    </recommendedName>
</protein>
<dbReference type="InterPro" id="IPR036890">
    <property type="entry name" value="HATPase_C_sf"/>
</dbReference>
<feature type="region of interest" description="Disordered" evidence="2">
    <location>
        <begin position="1782"/>
        <end position="1809"/>
    </location>
</feature>
<evidence type="ECO:0000313" key="5">
    <source>
        <dbReference type="EMBL" id="KAK2602416.1"/>
    </source>
</evidence>
<dbReference type="Pfam" id="PF10159">
    <property type="entry name" value="MMtag"/>
    <property type="match status" value="1"/>
</dbReference>
<evidence type="ECO:0000256" key="2">
    <source>
        <dbReference type="SAM" id="MobiDB-lite"/>
    </source>
</evidence>
<evidence type="ECO:0000259" key="3">
    <source>
        <dbReference type="Pfam" id="PF10159"/>
    </source>
</evidence>
<feature type="domain" description="Sacsin/Nov" evidence="4">
    <location>
        <begin position="301"/>
        <end position="423"/>
    </location>
</feature>
<dbReference type="Proteomes" id="UP001265746">
    <property type="component" value="Unassembled WGS sequence"/>
</dbReference>
<evidence type="ECO:0000256" key="1">
    <source>
        <dbReference type="SAM" id="Coils"/>
    </source>
</evidence>
<feature type="compositionally biased region" description="Basic and acidic residues" evidence="2">
    <location>
        <begin position="1691"/>
        <end position="1717"/>
    </location>
</feature>
<feature type="coiled-coil region" evidence="1">
    <location>
        <begin position="56"/>
        <end position="83"/>
    </location>
</feature>
<dbReference type="Pfam" id="PF25794">
    <property type="entry name" value="SACS"/>
    <property type="match status" value="1"/>
</dbReference>
<evidence type="ECO:0008006" key="7">
    <source>
        <dbReference type="Google" id="ProtNLM"/>
    </source>
</evidence>
<reference evidence="5" key="1">
    <citation type="submission" date="2023-06" db="EMBL/GenBank/DDBJ databases">
        <authorList>
            <person name="Noh H."/>
        </authorList>
    </citation>
    <scope>NUCLEOTIDE SEQUENCE</scope>
    <source>
        <strain evidence="5">DUCC20226</strain>
    </source>
</reference>
<dbReference type="InterPro" id="IPR019315">
    <property type="entry name" value="MMTA2_N"/>
</dbReference>
<dbReference type="PANTHER" id="PTHR47839:SF1">
    <property type="entry name" value="DOMAIN PROTEIN, PUTATIVE (AFU_ORTHOLOGUE AFUA_6G04830)-RELATED"/>
    <property type="match status" value="1"/>
</dbReference>
<feature type="region of interest" description="Disordered" evidence="2">
    <location>
        <begin position="1691"/>
        <end position="1756"/>
    </location>
</feature>
<gene>
    <name evidence="5" type="ORF">N8I77_008950</name>
</gene>